<evidence type="ECO:0000256" key="7">
    <source>
        <dbReference type="ARBA" id="ARBA00022692"/>
    </source>
</evidence>
<feature type="transmembrane region" description="Helical" evidence="16">
    <location>
        <begin position="87"/>
        <end position="108"/>
    </location>
</feature>
<evidence type="ECO:0000256" key="9">
    <source>
        <dbReference type="ARBA" id="ARBA00022984"/>
    </source>
</evidence>
<dbReference type="GO" id="GO:0005886">
    <property type="term" value="C:plasma membrane"/>
    <property type="evidence" value="ECO:0007669"/>
    <property type="project" value="UniProtKB-SubCell"/>
</dbReference>
<dbReference type="PROSITE" id="PS51257">
    <property type="entry name" value="PROKAR_LIPOPROTEIN"/>
    <property type="match status" value="1"/>
</dbReference>
<dbReference type="GO" id="GO:0043093">
    <property type="term" value="P:FtsZ-dependent cytokinesis"/>
    <property type="evidence" value="ECO:0007669"/>
    <property type="project" value="UniProtKB-UniRule"/>
</dbReference>
<dbReference type="EMBL" id="AVPS01000001">
    <property type="protein sequence ID" value="KGM53005.1"/>
    <property type="molecule type" value="Genomic_DNA"/>
</dbReference>
<evidence type="ECO:0000256" key="5">
    <source>
        <dbReference type="ARBA" id="ARBA00022676"/>
    </source>
</evidence>
<evidence type="ECO:0000256" key="16">
    <source>
        <dbReference type="HAMAP-Rule" id="MF_00913"/>
    </source>
</evidence>
<proteinExistence type="inferred from homology"/>
<feature type="transmembrane region" description="Helical" evidence="16">
    <location>
        <begin position="114"/>
        <end position="135"/>
    </location>
</feature>
<evidence type="ECO:0000256" key="2">
    <source>
        <dbReference type="ARBA" id="ARBA00004752"/>
    </source>
</evidence>
<dbReference type="AlphaFoldDB" id="A0A0A0ERY9"/>
<protein>
    <recommendedName>
        <fullName evidence="16">Probable peptidoglycan glycosyltransferase FtsW</fullName>
        <shortName evidence="16">PGT</shortName>
        <ecNumber evidence="16">2.4.99.28</ecNumber>
    </recommendedName>
    <alternativeName>
        <fullName evidence="16">Cell division protein FtsW</fullName>
    </alternativeName>
    <alternativeName>
        <fullName evidence="16">Cell wall polymerase</fullName>
    </alternativeName>
    <alternativeName>
        <fullName evidence="16">Peptidoglycan polymerase</fullName>
        <shortName evidence="16">PG polymerase</shortName>
    </alternativeName>
</protein>
<keyword evidence="9 16" id="KW-0573">Peptidoglycan synthesis</keyword>
<evidence type="ECO:0000256" key="14">
    <source>
        <dbReference type="ARBA" id="ARBA00038053"/>
    </source>
</evidence>
<sequence length="476" mass="50859">MTDTTRQATRLDAIGGRFDPWLLLAIGTLACVGVVMVGSSSIAIAIDYGVGPFHYLARHLMFLVVGGILGAVLMHTDLKTVEQHNHWLLLGCFVLLLAVFVPGLGMSVNGARRWINLVVSNFQAVEAVKLLYIVWLGSYLKRYSEEVAATWPAMLKPLGVALGLVVLLLAQPDFGSATLILAITCGMLWLGGVNMPRMFMPVLLGIVGLAALAIAEPYRMRRLTSFMDPWADPFNSGYQLTNALMAVGRGEWLGVGLGSSVQKLSYLPEAHTDFIMAVIAEELGFVGVCTIIALYGLLVGRALWLGLQCVEMRRHFSGYCAFGIALWIGLQSFVSIGVNLGLLPTKGLTLPLISSGGSSVLMTCAAMGLLLRVSYELDRARRQVARLRGEVQDPVAAASGRQPAARVSPVRASSARRGPERVAPVQVASAPASMSSRPAESASQPPARDPASVPPAVARGTSRLRQRVEPTFGGIA</sequence>
<dbReference type="RefSeq" id="WP_036191966.1">
    <property type="nucleotide sequence ID" value="NZ_AVPS01000001.1"/>
</dbReference>
<keyword evidence="6 16" id="KW-0808">Transferase</keyword>
<feature type="transmembrane region" description="Helical" evidence="16">
    <location>
        <begin position="56"/>
        <end position="75"/>
    </location>
</feature>
<dbReference type="InterPro" id="IPR013437">
    <property type="entry name" value="FtsW"/>
</dbReference>
<keyword evidence="19" id="KW-1185">Reference proteome</keyword>
<name>A0A0A0ERY9_9GAMM</name>
<evidence type="ECO:0000256" key="10">
    <source>
        <dbReference type="ARBA" id="ARBA00022989"/>
    </source>
</evidence>
<feature type="transmembrane region" description="Helical" evidence="16">
    <location>
        <begin position="147"/>
        <end position="168"/>
    </location>
</feature>
<organism evidence="18 19">
    <name type="scientific">Lysobacter concretionis Ko07 = DSM 16239</name>
    <dbReference type="NCBI Taxonomy" id="1122185"/>
    <lineage>
        <taxon>Bacteria</taxon>
        <taxon>Pseudomonadati</taxon>
        <taxon>Pseudomonadota</taxon>
        <taxon>Gammaproteobacteria</taxon>
        <taxon>Lysobacterales</taxon>
        <taxon>Lysobacteraceae</taxon>
        <taxon>Novilysobacter</taxon>
    </lineage>
</organism>
<evidence type="ECO:0000256" key="3">
    <source>
        <dbReference type="ARBA" id="ARBA00022475"/>
    </source>
</evidence>
<feature type="transmembrane region" description="Helical" evidence="16">
    <location>
        <begin position="283"/>
        <end position="304"/>
    </location>
</feature>
<keyword evidence="13 16" id="KW-0961">Cell wall biogenesis/degradation</keyword>
<dbReference type="eggNOG" id="COG0772">
    <property type="taxonomic scope" value="Bacteria"/>
</dbReference>
<feature type="region of interest" description="Disordered" evidence="17">
    <location>
        <begin position="395"/>
        <end position="476"/>
    </location>
</feature>
<feature type="transmembrane region" description="Helical" evidence="16">
    <location>
        <begin position="316"/>
        <end position="338"/>
    </location>
</feature>
<dbReference type="GO" id="GO:0071555">
    <property type="term" value="P:cell wall organization"/>
    <property type="evidence" value="ECO:0007669"/>
    <property type="project" value="UniProtKB-KW"/>
</dbReference>
<comment type="function">
    <text evidence="16">Peptidoglycan polymerase that is essential for cell division.</text>
</comment>
<feature type="transmembrane region" description="Helical" evidence="16">
    <location>
        <begin position="198"/>
        <end position="215"/>
    </location>
</feature>
<dbReference type="Pfam" id="PF01098">
    <property type="entry name" value="FTSW_RODA_SPOVE"/>
    <property type="match status" value="1"/>
</dbReference>
<evidence type="ECO:0000256" key="1">
    <source>
        <dbReference type="ARBA" id="ARBA00004651"/>
    </source>
</evidence>
<keyword evidence="7 16" id="KW-0812">Transmembrane</keyword>
<evidence type="ECO:0000313" key="18">
    <source>
        <dbReference type="EMBL" id="KGM53005.1"/>
    </source>
</evidence>
<keyword evidence="11 16" id="KW-0472">Membrane</keyword>
<keyword evidence="3 16" id="KW-1003">Cell membrane</keyword>
<dbReference type="NCBIfam" id="TIGR02614">
    <property type="entry name" value="ftsW"/>
    <property type="match status" value="1"/>
</dbReference>
<gene>
    <name evidence="16" type="primary">ftsW</name>
    <name evidence="18" type="ORF">N792_01930</name>
</gene>
<dbReference type="InterPro" id="IPR001182">
    <property type="entry name" value="FtsW/RodA"/>
</dbReference>
<accession>A0A0A0ERY9</accession>
<keyword evidence="4 16" id="KW-0132">Cell division</keyword>
<keyword evidence="5 16" id="KW-0328">Glycosyltransferase</keyword>
<dbReference type="PANTHER" id="PTHR30474">
    <property type="entry name" value="CELL CYCLE PROTEIN"/>
    <property type="match status" value="1"/>
</dbReference>
<feature type="transmembrane region" description="Helical" evidence="16">
    <location>
        <begin position="350"/>
        <end position="373"/>
    </location>
</feature>
<dbReference type="Proteomes" id="UP000030017">
    <property type="component" value="Unassembled WGS sequence"/>
</dbReference>
<dbReference type="GO" id="GO:0032153">
    <property type="term" value="C:cell division site"/>
    <property type="evidence" value="ECO:0007669"/>
    <property type="project" value="UniProtKB-UniRule"/>
</dbReference>
<dbReference type="GO" id="GO:0008360">
    <property type="term" value="P:regulation of cell shape"/>
    <property type="evidence" value="ECO:0007669"/>
    <property type="project" value="UniProtKB-KW"/>
</dbReference>
<dbReference type="HAMAP" id="MF_00913">
    <property type="entry name" value="PGT_FtsW_proteobact"/>
    <property type="match status" value="1"/>
</dbReference>
<keyword evidence="10 16" id="KW-1133">Transmembrane helix</keyword>
<evidence type="ECO:0000256" key="13">
    <source>
        <dbReference type="ARBA" id="ARBA00023316"/>
    </source>
</evidence>
<evidence type="ECO:0000256" key="11">
    <source>
        <dbReference type="ARBA" id="ARBA00023136"/>
    </source>
</evidence>
<evidence type="ECO:0000256" key="8">
    <source>
        <dbReference type="ARBA" id="ARBA00022960"/>
    </source>
</evidence>
<keyword evidence="8 16" id="KW-0133">Cell shape</keyword>
<dbReference type="PANTHER" id="PTHR30474:SF2">
    <property type="entry name" value="PEPTIDOGLYCAN GLYCOSYLTRANSFERASE FTSW-RELATED"/>
    <property type="match status" value="1"/>
</dbReference>
<comment type="pathway">
    <text evidence="2 16">Cell wall biogenesis; peptidoglycan biosynthesis.</text>
</comment>
<evidence type="ECO:0000256" key="15">
    <source>
        <dbReference type="ARBA" id="ARBA00049902"/>
    </source>
</evidence>
<dbReference type="UniPathway" id="UPA00219"/>
<comment type="catalytic activity">
    <reaction evidence="15 16">
        <text>[GlcNAc-(1-&gt;4)-Mur2Ac(oyl-L-Ala-gamma-D-Glu-L-Lys-D-Ala-D-Ala)](n)-di-trans,octa-cis-undecaprenyl diphosphate + beta-D-GlcNAc-(1-&gt;4)-Mur2Ac(oyl-L-Ala-gamma-D-Glu-L-Lys-D-Ala-D-Ala)-di-trans,octa-cis-undecaprenyl diphosphate = [GlcNAc-(1-&gt;4)-Mur2Ac(oyl-L-Ala-gamma-D-Glu-L-Lys-D-Ala-D-Ala)](n+1)-di-trans,octa-cis-undecaprenyl diphosphate + di-trans,octa-cis-undecaprenyl diphosphate + H(+)</text>
        <dbReference type="Rhea" id="RHEA:23708"/>
        <dbReference type="Rhea" id="RHEA-COMP:9602"/>
        <dbReference type="Rhea" id="RHEA-COMP:9603"/>
        <dbReference type="ChEBI" id="CHEBI:15378"/>
        <dbReference type="ChEBI" id="CHEBI:58405"/>
        <dbReference type="ChEBI" id="CHEBI:60033"/>
        <dbReference type="ChEBI" id="CHEBI:78435"/>
        <dbReference type="EC" id="2.4.99.28"/>
    </reaction>
</comment>
<dbReference type="GO" id="GO:0015648">
    <property type="term" value="F:lipid-linked peptidoglycan transporter activity"/>
    <property type="evidence" value="ECO:0007669"/>
    <property type="project" value="TreeGrafter"/>
</dbReference>
<dbReference type="OrthoDB" id="9768187at2"/>
<feature type="transmembrane region" description="Helical" evidence="16">
    <location>
        <begin position="21"/>
        <end position="44"/>
    </location>
</feature>
<evidence type="ECO:0000256" key="17">
    <source>
        <dbReference type="SAM" id="MobiDB-lite"/>
    </source>
</evidence>
<feature type="compositionally biased region" description="Low complexity" evidence="17">
    <location>
        <begin position="403"/>
        <end position="443"/>
    </location>
</feature>
<reference evidence="18 19" key="1">
    <citation type="submission" date="2013-08" db="EMBL/GenBank/DDBJ databases">
        <title>Genome sequencing of Lysobacter.</title>
        <authorList>
            <person name="Zhang S."/>
            <person name="Wang G."/>
        </authorList>
    </citation>
    <scope>NUCLEOTIDE SEQUENCE [LARGE SCALE GENOMIC DNA]</scope>
    <source>
        <strain evidence="18 19">Ko07</strain>
    </source>
</reference>
<dbReference type="GO" id="GO:0008955">
    <property type="term" value="F:peptidoglycan glycosyltransferase activity"/>
    <property type="evidence" value="ECO:0007669"/>
    <property type="project" value="UniProtKB-UniRule"/>
</dbReference>
<comment type="similarity">
    <text evidence="14 16">Belongs to the SEDS family. FtsW subfamily.</text>
</comment>
<dbReference type="GO" id="GO:0009252">
    <property type="term" value="P:peptidoglycan biosynthetic process"/>
    <property type="evidence" value="ECO:0007669"/>
    <property type="project" value="UniProtKB-UniRule"/>
</dbReference>
<comment type="caution">
    <text evidence="18">The sequence shown here is derived from an EMBL/GenBank/DDBJ whole genome shotgun (WGS) entry which is preliminary data.</text>
</comment>
<evidence type="ECO:0000313" key="19">
    <source>
        <dbReference type="Proteomes" id="UP000030017"/>
    </source>
</evidence>
<dbReference type="STRING" id="1122185.N792_01930"/>
<comment type="subcellular location">
    <subcellularLocation>
        <location evidence="16">Cell inner membrane</location>
        <topology evidence="16">Multi-pass membrane protein</topology>
    </subcellularLocation>
    <subcellularLocation>
        <location evidence="1">Cell membrane</location>
        <topology evidence="1">Multi-pass membrane protein</topology>
    </subcellularLocation>
    <text evidence="16">Localizes to the division septum.</text>
</comment>
<feature type="transmembrane region" description="Helical" evidence="16">
    <location>
        <begin position="174"/>
        <end position="191"/>
    </location>
</feature>
<keyword evidence="12 16" id="KW-0131">Cell cycle</keyword>
<evidence type="ECO:0000256" key="4">
    <source>
        <dbReference type="ARBA" id="ARBA00022618"/>
    </source>
</evidence>
<evidence type="ECO:0000256" key="6">
    <source>
        <dbReference type="ARBA" id="ARBA00022679"/>
    </source>
</evidence>
<keyword evidence="16" id="KW-0997">Cell inner membrane</keyword>
<dbReference type="EC" id="2.4.99.28" evidence="16"/>
<evidence type="ECO:0000256" key="12">
    <source>
        <dbReference type="ARBA" id="ARBA00023306"/>
    </source>
</evidence>